<evidence type="ECO:0000256" key="2">
    <source>
        <dbReference type="SAM" id="MobiDB-lite"/>
    </source>
</evidence>
<dbReference type="InterPro" id="IPR012338">
    <property type="entry name" value="Beta-lactam/transpept-like"/>
</dbReference>
<organism evidence="4 5">
    <name type="scientific">Dactylosporangium sucinum</name>
    <dbReference type="NCBI Taxonomy" id="1424081"/>
    <lineage>
        <taxon>Bacteria</taxon>
        <taxon>Bacillati</taxon>
        <taxon>Actinomycetota</taxon>
        <taxon>Actinomycetes</taxon>
        <taxon>Micromonosporales</taxon>
        <taxon>Micromonosporaceae</taxon>
        <taxon>Dactylosporangium</taxon>
    </lineage>
</organism>
<dbReference type="GO" id="GO:0016787">
    <property type="term" value="F:hydrolase activity"/>
    <property type="evidence" value="ECO:0007669"/>
    <property type="project" value="UniProtKB-KW"/>
</dbReference>
<feature type="domain" description="Beta-lactamase-related" evidence="3">
    <location>
        <begin position="89"/>
        <end position="421"/>
    </location>
</feature>
<keyword evidence="5" id="KW-1185">Reference proteome</keyword>
<evidence type="ECO:0000259" key="3">
    <source>
        <dbReference type="Pfam" id="PF00144"/>
    </source>
</evidence>
<comment type="caution">
    <text evidence="4">The sequence shown here is derived from an EMBL/GenBank/DDBJ whole genome shotgun (WGS) entry which is preliminary data.</text>
</comment>
<evidence type="ECO:0000313" key="5">
    <source>
        <dbReference type="Proteomes" id="UP000642070"/>
    </source>
</evidence>
<gene>
    <name evidence="4" type="ORF">GCM10007977_104380</name>
</gene>
<feature type="region of interest" description="Disordered" evidence="2">
    <location>
        <begin position="13"/>
        <end position="60"/>
    </location>
</feature>
<proteinExistence type="predicted"/>
<dbReference type="EMBL" id="BMPI01000102">
    <property type="protein sequence ID" value="GGM85674.1"/>
    <property type="molecule type" value="Genomic_DNA"/>
</dbReference>
<dbReference type="AlphaFoldDB" id="A0A917UFI8"/>
<dbReference type="PANTHER" id="PTHR43283:SF11">
    <property type="entry name" value="BETA-LACTAMASE-RELATED DOMAIN-CONTAINING PROTEIN"/>
    <property type="match status" value="1"/>
</dbReference>
<accession>A0A917UFI8</accession>
<dbReference type="InterPro" id="IPR050789">
    <property type="entry name" value="Diverse_Enzym_Activities"/>
</dbReference>
<dbReference type="Gene3D" id="3.40.710.10">
    <property type="entry name" value="DD-peptidase/beta-lactamase superfamily"/>
    <property type="match status" value="1"/>
</dbReference>
<keyword evidence="1" id="KW-0378">Hydrolase</keyword>
<evidence type="ECO:0000313" key="4">
    <source>
        <dbReference type="EMBL" id="GGM85674.1"/>
    </source>
</evidence>
<dbReference type="SUPFAM" id="SSF56601">
    <property type="entry name" value="beta-lactamase/transpeptidase-like"/>
    <property type="match status" value="1"/>
</dbReference>
<evidence type="ECO:0000256" key="1">
    <source>
        <dbReference type="ARBA" id="ARBA00022801"/>
    </source>
</evidence>
<protein>
    <recommendedName>
        <fullName evidence="3">Beta-lactamase-related domain-containing protein</fullName>
    </recommendedName>
</protein>
<reference evidence="4" key="2">
    <citation type="submission" date="2020-09" db="EMBL/GenBank/DDBJ databases">
        <authorList>
            <person name="Sun Q."/>
            <person name="Ohkuma M."/>
        </authorList>
    </citation>
    <scope>NUCLEOTIDE SEQUENCE</scope>
    <source>
        <strain evidence="4">JCM 19831</strain>
    </source>
</reference>
<dbReference type="Pfam" id="PF00144">
    <property type="entry name" value="Beta-lactamase"/>
    <property type="match status" value="1"/>
</dbReference>
<feature type="compositionally biased region" description="Low complexity" evidence="2">
    <location>
        <begin position="32"/>
        <end position="46"/>
    </location>
</feature>
<dbReference type="InterPro" id="IPR001466">
    <property type="entry name" value="Beta-lactam-related"/>
</dbReference>
<feature type="compositionally biased region" description="Polar residues" evidence="2">
    <location>
        <begin position="47"/>
        <end position="60"/>
    </location>
</feature>
<dbReference type="PANTHER" id="PTHR43283">
    <property type="entry name" value="BETA-LACTAMASE-RELATED"/>
    <property type="match status" value="1"/>
</dbReference>
<dbReference type="Proteomes" id="UP000642070">
    <property type="component" value="Unassembled WGS sequence"/>
</dbReference>
<name>A0A917UFI8_9ACTN</name>
<sequence>MLGGGVAALLGGCGGQQPPAPRTAGPSGAGDAGPTAPARTGPAETPEQVTFTPGRTITPLQQPAGYAGALRGILTKYLAPNPDHPKYPAYAGAVLLVAVDGQVTVHDAVGDALRYGTGPTELPKAQRVAMRADAVFDLASITKVFTALLVLRLVDQGKVRLDAAVAGYLPQFKKPQVTVGMLLAHTGALPGSVSFAGAKDNSERWSRILSVPLVPDTAPGSTFRYSGVGLMTLGRLVEKVTGLSLDVAVQDLIAKPLGLRDTMFTPLKRLQGNDPRLVATEARKTRGLTRGVVHDDLCLALGGVAGHAGLFGTAADLAVVGQMLVNGGEYNGTRVLSDGTVRSMITNVNKGLPAIDAERPGRSADHGLGVELQQPWFMGRLARPVAFGHTGFTGTSLLVDPDRRLVVVLLTNRAHPDWTRANPDKPRVAVADALADAL</sequence>
<reference evidence="4" key="1">
    <citation type="journal article" date="2014" name="Int. J. Syst. Evol. Microbiol.">
        <title>Complete genome sequence of Corynebacterium casei LMG S-19264T (=DSM 44701T), isolated from a smear-ripened cheese.</title>
        <authorList>
            <consortium name="US DOE Joint Genome Institute (JGI-PGF)"/>
            <person name="Walter F."/>
            <person name="Albersmeier A."/>
            <person name="Kalinowski J."/>
            <person name="Ruckert C."/>
        </authorList>
    </citation>
    <scope>NUCLEOTIDE SEQUENCE</scope>
    <source>
        <strain evidence="4">JCM 19831</strain>
    </source>
</reference>